<reference evidence="2" key="1">
    <citation type="journal article" date="2023" name="Science">
        <title>Genome structures resolve the early diversification of teleost fishes.</title>
        <authorList>
            <person name="Parey E."/>
            <person name="Louis A."/>
            <person name="Montfort J."/>
            <person name="Bouchez O."/>
            <person name="Roques C."/>
            <person name="Iampietro C."/>
            <person name="Lluch J."/>
            <person name="Castinel A."/>
            <person name="Donnadieu C."/>
            <person name="Desvignes T."/>
            <person name="Floi Bucao C."/>
            <person name="Jouanno E."/>
            <person name="Wen M."/>
            <person name="Mejri S."/>
            <person name="Dirks R."/>
            <person name="Jansen H."/>
            <person name="Henkel C."/>
            <person name="Chen W.J."/>
            <person name="Zahm M."/>
            <person name="Cabau C."/>
            <person name="Klopp C."/>
            <person name="Thompson A.W."/>
            <person name="Robinson-Rechavi M."/>
            <person name="Braasch I."/>
            <person name="Lecointre G."/>
            <person name="Bobe J."/>
            <person name="Postlethwait J.H."/>
            <person name="Berthelot C."/>
            <person name="Roest Crollius H."/>
            <person name="Guiguen Y."/>
        </authorList>
    </citation>
    <scope>NUCLEOTIDE SEQUENCE</scope>
    <source>
        <strain evidence="2">WJC10195</strain>
    </source>
</reference>
<feature type="region of interest" description="Disordered" evidence="1">
    <location>
        <begin position="96"/>
        <end position="115"/>
    </location>
</feature>
<keyword evidence="3" id="KW-1185">Reference proteome</keyword>
<comment type="caution">
    <text evidence="2">The sequence shown here is derived from an EMBL/GenBank/DDBJ whole genome shotgun (WGS) entry which is preliminary data.</text>
</comment>
<feature type="region of interest" description="Disordered" evidence="1">
    <location>
        <begin position="55"/>
        <end position="76"/>
    </location>
</feature>
<dbReference type="AlphaFoldDB" id="A0A9Q1GH34"/>
<evidence type="ECO:0000256" key="1">
    <source>
        <dbReference type="SAM" id="MobiDB-lite"/>
    </source>
</evidence>
<accession>A0A9Q1GH34</accession>
<evidence type="ECO:0000313" key="2">
    <source>
        <dbReference type="EMBL" id="KAJ8382862.1"/>
    </source>
</evidence>
<sequence>MPHGNSATTTSSVTMTTARYSVSAVMATAWLQPRSMRACSRRGRWSPDLIIRRCKSRRRRKVTPPPPACPPSSRLNITSSLSRRYHEVIHKLALKRSNADNKPNPGTRTAFAPPGFLVTPRAHKFEPANKGPPFYGRALKAFTYTDTQG</sequence>
<proteinExistence type="predicted"/>
<gene>
    <name evidence="2" type="ORF">SKAU_G00036400</name>
</gene>
<dbReference type="Proteomes" id="UP001152622">
    <property type="component" value="Chromosome 1"/>
</dbReference>
<name>A0A9Q1GH34_SYNKA</name>
<dbReference type="EMBL" id="JAINUF010000001">
    <property type="protein sequence ID" value="KAJ8382862.1"/>
    <property type="molecule type" value="Genomic_DNA"/>
</dbReference>
<evidence type="ECO:0000313" key="3">
    <source>
        <dbReference type="Proteomes" id="UP001152622"/>
    </source>
</evidence>
<organism evidence="2 3">
    <name type="scientific">Synaphobranchus kaupii</name>
    <name type="common">Kaup's arrowtooth eel</name>
    <dbReference type="NCBI Taxonomy" id="118154"/>
    <lineage>
        <taxon>Eukaryota</taxon>
        <taxon>Metazoa</taxon>
        <taxon>Chordata</taxon>
        <taxon>Craniata</taxon>
        <taxon>Vertebrata</taxon>
        <taxon>Euteleostomi</taxon>
        <taxon>Actinopterygii</taxon>
        <taxon>Neopterygii</taxon>
        <taxon>Teleostei</taxon>
        <taxon>Anguilliformes</taxon>
        <taxon>Synaphobranchidae</taxon>
        <taxon>Synaphobranchus</taxon>
    </lineage>
</organism>
<protein>
    <submittedName>
        <fullName evidence="2">Uncharacterized protein</fullName>
    </submittedName>
</protein>